<dbReference type="Proteomes" id="UP000000305">
    <property type="component" value="Unassembled WGS sequence"/>
</dbReference>
<dbReference type="EMBL" id="GL732566">
    <property type="protein sequence ID" value="EFX76859.1"/>
    <property type="molecule type" value="Genomic_DNA"/>
</dbReference>
<evidence type="ECO:0000256" key="1">
    <source>
        <dbReference type="SAM" id="MobiDB-lite"/>
    </source>
</evidence>
<feature type="region of interest" description="Disordered" evidence="1">
    <location>
        <begin position="56"/>
        <end position="81"/>
    </location>
</feature>
<protein>
    <submittedName>
        <fullName evidence="2">Uncharacterized protein</fullName>
    </submittedName>
</protein>
<dbReference type="KEGG" id="dpx:DAPPUDRAFT_248573"/>
<dbReference type="HOGENOM" id="CLU_1857294_0_0_1"/>
<evidence type="ECO:0000313" key="3">
    <source>
        <dbReference type="Proteomes" id="UP000000305"/>
    </source>
</evidence>
<organism evidence="2 3">
    <name type="scientific">Daphnia pulex</name>
    <name type="common">Water flea</name>
    <dbReference type="NCBI Taxonomy" id="6669"/>
    <lineage>
        <taxon>Eukaryota</taxon>
        <taxon>Metazoa</taxon>
        <taxon>Ecdysozoa</taxon>
        <taxon>Arthropoda</taxon>
        <taxon>Crustacea</taxon>
        <taxon>Branchiopoda</taxon>
        <taxon>Diplostraca</taxon>
        <taxon>Cladocera</taxon>
        <taxon>Anomopoda</taxon>
        <taxon>Daphniidae</taxon>
        <taxon>Daphnia</taxon>
    </lineage>
</organism>
<reference evidence="2 3" key="1">
    <citation type="journal article" date="2011" name="Science">
        <title>The ecoresponsive genome of Daphnia pulex.</title>
        <authorList>
            <person name="Colbourne J.K."/>
            <person name="Pfrender M.E."/>
            <person name="Gilbert D."/>
            <person name="Thomas W.K."/>
            <person name="Tucker A."/>
            <person name="Oakley T.H."/>
            <person name="Tokishita S."/>
            <person name="Aerts A."/>
            <person name="Arnold G.J."/>
            <person name="Basu M.K."/>
            <person name="Bauer D.J."/>
            <person name="Caceres C.E."/>
            <person name="Carmel L."/>
            <person name="Casola C."/>
            <person name="Choi J.H."/>
            <person name="Detter J.C."/>
            <person name="Dong Q."/>
            <person name="Dusheyko S."/>
            <person name="Eads B.D."/>
            <person name="Frohlich T."/>
            <person name="Geiler-Samerotte K.A."/>
            <person name="Gerlach D."/>
            <person name="Hatcher P."/>
            <person name="Jogdeo S."/>
            <person name="Krijgsveld J."/>
            <person name="Kriventseva E.V."/>
            <person name="Kultz D."/>
            <person name="Laforsch C."/>
            <person name="Lindquist E."/>
            <person name="Lopez J."/>
            <person name="Manak J.R."/>
            <person name="Muller J."/>
            <person name="Pangilinan J."/>
            <person name="Patwardhan R.P."/>
            <person name="Pitluck S."/>
            <person name="Pritham E.J."/>
            <person name="Rechtsteiner A."/>
            <person name="Rho M."/>
            <person name="Rogozin I.B."/>
            <person name="Sakarya O."/>
            <person name="Salamov A."/>
            <person name="Schaack S."/>
            <person name="Shapiro H."/>
            <person name="Shiga Y."/>
            <person name="Skalitzky C."/>
            <person name="Smith Z."/>
            <person name="Souvorov A."/>
            <person name="Sung W."/>
            <person name="Tang Z."/>
            <person name="Tsuchiya D."/>
            <person name="Tu H."/>
            <person name="Vos H."/>
            <person name="Wang M."/>
            <person name="Wolf Y.I."/>
            <person name="Yamagata H."/>
            <person name="Yamada T."/>
            <person name="Ye Y."/>
            <person name="Shaw J.R."/>
            <person name="Andrews J."/>
            <person name="Crease T.J."/>
            <person name="Tang H."/>
            <person name="Lucas S.M."/>
            <person name="Robertson H.M."/>
            <person name="Bork P."/>
            <person name="Koonin E.V."/>
            <person name="Zdobnov E.M."/>
            <person name="Grigoriev I.V."/>
            <person name="Lynch M."/>
            <person name="Boore J.L."/>
        </authorList>
    </citation>
    <scope>NUCLEOTIDE SEQUENCE [LARGE SCALE GENOMIC DNA]</scope>
</reference>
<dbReference type="InParanoid" id="E9GUF0"/>
<dbReference type="OrthoDB" id="8069175at2759"/>
<sequence length="138" mass="15754">MLNKLGHCVSSYNVAQELETELTVAYDNSDRYIETLTGKDTLHDIGIVYQDDTECFSPNRNVDQDKEGEDQPVGAGTSGRPSILRRRDFLEAMEVLEPYTKRPRLVQEDMTPVADPRREEIPSTFNVENCWTLFGCHL</sequence>
<keyword evidence="3" id="KW-1185">Reference proteome</keyword>
<evidence type="ECO:0000313" key="2">
    <source>
        <dbReference type="EMBL" id="EFX76859.1"/>
    </source>
</evidence>
<gene>
    <name evidence="2" type="ORF">DAPPUDRAFT_248573</name>
</gene>
<proteinExistence type="predicted"/>
<accession>E9GUF0</accession>
<dbReference type="PhylomeDB" id="E9GUF0"/>
<name>E9GUF0_DAPPU</name>
<dbReference type="AlphaFoldDB" id="E9GUF0"/>